<dbReference type="Proteomes" id="UP001472677">
    <property type="component" value="Unassembled WGS sequence"/>
</dbReference>
<sequence length="104" mass="11374">MLSKENSSESFISLLFEHVGERSLKKITLVPVQLVLERSASATPLEGQHSVRKGRNTGDDGLPSLDMDFMLERGVEFVGGAHTDDSNLSMIHKGYDIAGDIEDV</sequence>
<comment type="caution">
    <text evidence="1">The sequence shown here is derived from an EMBL/GenBank/DDBJ whole genome shotgun (WGS) entry which is preliminary data.</text>
</comment>
<keyword evidence="2" id="KW-1185">Reference proteome</keyword>
<accession>A0ABR2G2N8</accession>
<gene>
    <name evidence="1" type="ORF">V6N12_045238</name>
</gene>
<reference evidence="1 2" key="1">
    <citation type="journal article" date="2024" name="G3 (Bethesda)">
        <title>Genome assembly of Hibiscus sabdariffa L. provides insights into metabolisms of medicinal natural products.</title>
        <authorList>
            <person name="Kim T."/>
        </authorList>
    </citation>
    <scope>NUCLEOTIDE SEQUENCE [LARGE SCALE GENOMIC DNA]</scope>
    <source>
        <strain evidence="1">TK-2024</strain>
        <tissue evidence="1">Old leaves</tissue>
    </source>
</reference>
<evidence type="ECO:0000313" key="2">
    <source>
        <dbReference type="Proteomes" id="UP001472677"/>
    </source>
</evidence>
<organism evidence="1 2">
    <name type="scientific">Hibiscus sabdariffa</name>
    <name type="common">roselle</name>
    <dbReference type="NCBI Taxonomy" id="183260"/>
    <lineage>
        <taxon>Eukaryota</taxon>
        <taxon>Viridiplantae</taxon>
        <taxon>Streptophyta</taxon>
        <taxon>Embryophyta</taxon>
        <taxon>Tracheophyta</taxon>
        <taxon>Spermatophyta</taxon>
        <taxon>Magnoliopsida</taxon>
        <taxon>eudicotyledons</taxon>
        <taxon>Gunneridae</taxon>
        <taxon>Pentapetalae</taxon>
        <taxon>rosids</taxon>
        <taxon>malvids</taxon>
        <taxon>Malvales</taxon>
        <taxon>Malvaceae</taxon>
        <taxon>Malvoideae</taxon>
        <taxon>Hibiscus</taxon>
    </lineage>
</organism>
<dbReference type="EMBL" id="JBBPBM010000003">
    <property type="protein sequence ID" value="KAK8593153.1"/>
    <property type="molecule type" value="Genomic_DNA"/>
</dbReference>
<protein>
    <submittedName>
        <fullName evidence="1">Uncharacterized protein</fullName>
    </submittedName>
</protein>
<evidence type="ECO:0000313" key="1">
    <source>
        <dbReference type="EMBL" id="KAK8593153.1"/>
    </source>
</evidence>
<proteinExistence type="predicted"/>
<name>A0ABR2G2N8_9ROSI</name>